<accession>A0ACB8B1G2</accession>
<sequence length="211" mass="23931">MICECLSTRDDSFDLWAPKVIHCLPYPAVFIGVLSELAMRSYMKAKLNLPGRRIPTHTHARLSASERCTRRRFMRLEVDVMPFSRAISARRRRVMKMSPDRESNCVIGRPSFVFLGSLSVSGCVSSLLVYLKIIDKGRRLPIFHRCYARHGSSNTELVDASQKVGSHFYRLMRPNLSSLWNQGKYGQFSASSRVESIGGIEAIYAHEVVDS</sequence>
<dbReference type="Proteomes" id="UP000790709">
    <property type="component" value="Unassembled WGS sequence"/>
</dbReference>
<name>A0ACB8B1G2_9AGAM</name>
<proteinExistence type="predicted"/>
<evidence type="ECO:0000313" key="1">
    <source>
        <dbReference type="EMBL" id="KAH7919407.1"/>
    </source>
</evidence>
<dbReference type="EMBL" id="MU266663">
    <property type="protein sequence ID" value="KAH7919407.1"/>
    <property type="molecule type" value="Genomic_DNA"/>
</dbReference>
<comment type="caution">
    <text evidence="1">The sequence shown here is derived from an EMBL/GenBank/DDBJ whole genome shotgun (WGS) entry which is preliminary data.</text>
</comment>
<reference evidence="1" key="1">
    <citation type="journal article" date="2021" name="New Phytol.">
        <title>Evolutionary innovations through gain and loss of genes in the ectomycorrhizal Boletales.</title>
        <authorList>
            <person name="Wu G."/>
            <person name="Miyauchi S."/>
            <person name="Morin E."/>
            <person name="Kuo A."/>
            <person name="Drula E."/>
            <person name="Varga T."/>
            <person name="Kohler A."/>
            <person name="Feng B."/>
            <person name="Cao Y."/>
            <person name="Lipzen A."/>
            <person name="Daum C."/>
            <person name="Hundley H."/>
            <person name="Pangilinan J."/>
            <person name="Johnson J."/>
            <person name="Barry K."/>
            <person name="LaButti K."/>
            <person name="Ng V."/>
            <person name="Ahrendt S."/>
            <person name="Min B."/>
            <person name="Choi I.G."/>
            <person name="Park H."/>
            <person name="Plett J.M."/>
            <person name="Magnuson J."/>
            <person name="Spatafora J.W."/>
            <person name="Nagy L.G."/>
            <person name="Henrissat B."/>
            <person name="Grigoriev I.V."/>
            <person name="Yang Z.L."/>
            <person name="Xu J."/>
            <person name="Martin F.M."/>
        </authorList>
    </citation>
    <scope>NUCLEOTIDE SEQUENCE</scope>
    <source>
        <strain evidence="1">KUC20120723A-06</strain>
    </source>
</reference>
<evidence type="ECO:0000313" key="2">
    <source>
        <dbReference type="Proteomes" id="UP000790709"/>
    </source>
</evidence>
<gene>
    <name evidence="1" type="ORF">BV22DRAFT_862577</name>
</gene>
<organism evidence="1 2">
    <name type="scientific">Leucogyrophana mollusca</name>
    <dbReference type="NCBI Taxonomy" id="85980"/>
    <lineage>
        <taxon>Eukaryota</taxon>
        <taxon>Fungi</taxon>
        <taxon>Dikarya</taxon>
        <taxon>Basidiomycota</taxon>
        <taxon>Agaricomycotina</taxon>
        <taxon>Agaricomycetes</taxon>
        <taxon>Agaricomycetidae</taxon>
        <taxon>Boletales</taxon>
        <taxon>Boletales incertae sedis</taxon>
        <taxon>Leucogyrophana</taxon>
    </lineage>
</organism>
<protein>
    <submittedName>
        <fullName evidence="1">Uncharacterized protein</fullName>
    </submittedName>
</protein>
<keyword evidence="2" id="KW-1185">Reference proteome</keyword>